<organism evidence="1 2">
    <name type="scientific">Ideonella azotifigens</name>
    <dbReference type="NCBI Taxonomy" id="513160"/>
    <lineage>
        <taxon>Bacteria</taxon>
        <taxon>Pseudomonadati</taxon>
        <taxon>Pseudomonadota</taxon>
        <taxon>Betaproteobacteria</taxon>
        <taxon>Burkholderiales</taxon>
        <taxon>Sphaerotilaceae</taxon>
        <taxon>Ideonella</taxon>
    </lineage>
</organism>
<reference evidence="1 2" key="1">
    <citation type="journal article" date="2019" name="Int. J. Syst. Evol. Microbiol.">
        <title>The Global Catalogue of Microorganisms (GCM) 10K type strain sequencing project: providing services to taxonomists for standard genome sequencing and annotation.</title>
        <authorList>
            <consortium name="The Broad Institute Genomics Platform"/>
            <consortium name="The Broad Institute Genome Sequencing Center for Infectious Disease"/>
            <person name="Wu L."/>
            <person name="Ma J."/>
        </authorList>
    </citation>
    <scope>NUCLEOTIDE SEQUENCE [LARGE SCALE GENOMIC DNA]</scope>
    <source>
        <strain evidence="1 2">JCM 15503</strain>
    </source>
</reference>
<dbReference type="Proteomes" id="UP001500279">
    <property type="component" value="Unassembled WGS sequence"/>
</dbReference>
<sequence>MLRWLLVLLVVANLAVWAWTQPVIAEKLGLHALDPQREPERLARQVNAQALQLLSNGAASAPAPAASTAPETIAASAATIASEPASANAVSTAAAGAACLQAGPLSDQAYGEMTRQLQQLGLRSDGWVDIRRELPGRWAVYMGRFADADALQKKLEEVRRLRLPHEELVNHATLSPGLTLGQFNSQAEAEGRLNQLQQRGVRTARVVALIEPVVQHQLRVETLTAEQVGKLKTQKAATPWSACAPA</sequence>
<protein>
    <recommendedName>
        <fullName evidence="3">SPOR domain-containing protein</fullName>
    </recommendedName>
</protein>
<dbReference type="EMBL" id="BAAAEW010000004">
    <property type="protein sequence ID" value="GAA0742176.1"/>
    <property type="molecule type" value="Genomic_DNA"/>
</dbReference>
<evidence type="ECO:0000313" key="2">
    <source>
        <dbReference type="Proteomes" id="UP001500279"/>
    </source>
</evidence>
<evidence type="ECO:0008006" key="3">
    <source>
        <dbReference type="Google" id="ProtNLM"/>
    </source>
</evidence>
<accession>A0ABN1JL80</accession>
<name>A0ABN1JL80_9BURK</name>
<proteinExistence type="predicted"/>
<evidence type="ECO:0000313" key="1">
    <source>
        <dbReference type="EMBL" id="GAA0742176.1"/>
    </source>
</evidence>
<keyword evidence="2" id="KW-1185">Reference proteome</keyword>
<gene>
    <name evidence="1" type="ORF">GCM10009107_05400</name>
</gene>
<dbReference type="RefSeq" id="WP_231010284.1">
    <property type="nucleotide sequence ID" value="NZ_BAAAEW010000004.1"/>
</dbReference>
<comment type="caution">
    <text evidence="1">The sequence shown here is derived from an EMBL/GenBank/DDBJ whole genome shotgun (WGS) entry which is preliminary data.</text>
</comment>